<dbReference type="Proteomes" id="UP000594262">
    <property type="component" value="Unplaced"/>
</dbReference>
<dbReference type="OrthoDB" id="10036512at2759"/>
<reference evidence="1" key="1">
    <citation type="submission" date="2021-01" db="UniProtKB">
        <authorList>
            <consortium name="EnsemblMetazoa"/>
        </authorList>
    </citation>
    <scope>IDENTIFICATION</scope>
</reference>
<name>A0A7M5XM50_9CNID</name>
<sequence>PGFSKNFDGKTVFRTPTNLPFKDTSFQTELGSITRNASDGLLALLKKNGHESLPKSTQTLLKHLFKLQISDKCGGDYIYLGILKGKQRVINGNCDLDLPQNVSLLVNIDGVPLFKSSPNQIWKVSGVYNFIVAWQSKASECGRIFKGFS</sequence>
<proteinExistence type="predicted"/>
<dbReference type="AlphaFoldDB" id="A0A7M5XM50"/>
<organism evidence="1 2">
    <name type="scientific">Clytia hemisphaerica</name>
    <dbReference type="NCBI Taxonomy" id="252671"/>
    <lineage>
        <taxon>Eukaryota</taxon>
        <taxon>Metazoa</taxon>
        <taxon>Cnidaria</taxon>
        <taxon>Hydrozoa</taxon>
        <taxon>Hydroidolina</taxon>
        <taxon>Leptothecata</taxon>
        <taxon>Obeliida</taxon>
        <taxon>Clytiidae</taxon>
        <taxon>Clytia</taxon>
    </lineage>
</organism>
<protein>
    <submittedName>
        <fullName evidence="1">Uncharacterized protein</fullName>
    </submittedName>
</protein>
<accession>A0A7M5XM50</accession>
<evidence type="ECO:0000313" key="2">
    <source>
        <dbReference type="Proteomes" id="UP000594262"/>
    </source>
</evidence>
<dbReference type="EnsemblMetazoa" id="CLYHEMT025792.1">
    <property type="protein sequence ID" value="CLYHEMP025792.1"/>
    <property type="gene ID" value="CLYHEMG025792"/>
</dbReference>
<keyword evidence="2" id="KW-1185">Reference proteome</keyword>
<evidence type="ECO:0000313" key="1">
    <source>
        <dbReference type="EnsemblMetazoa" id="CLYHEMP025792.1"/>
    </source>
</evidence>